<dbReference type="Proteomes" id="UP000001939">
    <property type="component" value="Chromosome"/>
</dbReference>
<dbReference type="NCBIfam" id="TIGR00012">
    <property type="entry name" value="L29"/>
    <property type="match status" value="1"/>
</dbReference>
<evidence type="ECO:0000256" key="5">
    <source>
        <dbReference type="HAMAP-Rule" id="MF_00374"/>
    </source>
</evidence>
<dbReference type="HOGENOM" id="CLU_158491_5_2_9"/>
<evidence type="ECO:0000313" key="7">
    <source>
        <dbReference type="Proteomes" id="UP000001939"/>
    </source>
</evidence>
<evidence type="ECO:0000256" key="1">
    <source>
        <dbReference type="ARBA" id="ARBA00009254"/>
    </source>
</evidence>
<keyword evidence="8 9" id="KW-0002">3D-structure</keyword>
<evidence type="ECO:0000313" key="6">
    <source>
        <dbReference type="EMBL" id="ABD21969.1"/>
    </source>
</evidence>
<comment type="similarity">
    <text evidence="1 5">Belongs to the universal ribosomal protein uL29 family.</text>
</comment>
<dbReference type="Pfam" id="PF00831">
    <property type="entry name" value="Ribosomal_L29"/>
    <property type="match status" value="1"/>
</dbReference>
<dbReference type="Gene3D" id="1.10.287.310">
    <property type="match status" value="1"/>
</dbReference>
<evidence type="ECO:0000256" key="3">
    <source>
        <dbReference type="ARBA" id="ARBA00023274"/>
    </source>
</evidence>
<reference evidence="8 9" key="2">
    <citation type="journal article" date="2025" name="Life. Sci Alliance">
        <title>Structural studies on ribosomes of differentially macrolide-resistant &amp;lt;i&amp;gt;Staphylococcus aureus&amp;lt;/i&amp;gt; strains.</title>
        <authorList>
            <person name="Rivalta A."/>
            <person name="Fedorenko A."/>
            <person name="Le Scornet A."/>
            <person name="Thompson S."/>
            <person name="Halfon Y."/>
            <person name="Breiner Goldstein E."/>
            <person name="Cavdaroglu S."/>
            <person name="Melenitzky T."/>
            <person name="Hiregange D.G."/>
            <person name="Zimmerman E."/>
            <person name="Bashan A."/>
            <person name="Yap M.F."/>
            <person name="Yonath A."/>
        </authorList>
    </citation>
    <scope>STRUCTURE BY ELECTRON MICROSCOPY (2.08 ANGSTROMS)</scope>
</reference>
<dbReference type="PANTHER" id="PTHR10916:SF0">
    <property type="entry name" value="LARGE RIBOSOMAL SUBUNIT PROTEIN UL29C"/>
    <property type="match status" value="1"/>
</dbReference>
<dbReference type="EMDB" id="EMD-53067"/>
<dbReference type="GO" id="GO:0003735">
    <property type="term" value="F:structural constituent of ribosome"/>
    <property type="evidence" value="ECO:0007669"/>
    <property type="project" value="InterPro"/>
</dbReference>
<dbReference type="CDD" id="cd00427">
    <property type="entry name" value="Ribosomal_L29_HIP"/>
    <property type="match status" value="1"/>
</dbReference>
<evidence type="ECO:0000256" key="4">
    <source>
        <dbReference type="ARBA" id="ARBA00035204"/>
    </source>
</evidence>
<evidence type="ECO:0007829" key="9">
    <source>
        <dbReference type="PDB" id="9QEH"/>
    </source>
</evidence>
<dbReference type="InterPro" id="IPR036049">
    <property type="entry name" value="Ribosomal_uL29_sf"/>
</dbReference>
<dbReference type="HAMAP" id="MF_00374">
    <property type="entry name" value="Ribosomal_uL29"/>
    <property type="match status" value="1"/>
</dbReference>
<dbReference type="GO" id="GO:0022625">
    <property type="term" value="C:cytosolic large ribosomal subunit"/>
    <property type="evidence" value="ECO:0007669"/>
    <property type="project" value="TreeGrafter"/>
</dbReference>
<evidence type="ECO:0000256" key="2">
    <source>
        <dbReference type="ARBA" id="ARBA00022980"/>
    </source>
</evidence>
<dbReference type="InterPro" id="IPR001854">
    <property type="entry name" value="Ribosomal_uL29"/>
</dbReference>
<dbReference type="PANTHER" id="PTHR10916">
    <property type="entry name" value="60S RIBOSOMAL PROTEIN L35/50S RIBOSOMAL PROTEIN L29"/>
    <property type="match status" value="1"/>
</dbReference>
<dbReference type="SUPFAM" id="SSF46561">
    <property type="entry name" value="Ribosomal protein L29 (L29p)"/>
    <property type="match status" value="1"/>
</dbReference>
<dbReference type="SMR" id="A0A0H2XHC7"/>
<dbReference type="GO" id="GO:0006412">
    <property type="term" value="P:translation"/>
    <property type="evidence" value="ECO:0007669"/>
    <property type="project" value="UniProtKB-UniRule"/>
</dbReference>
<organism evidence="6 7">
    <name type="scientific">Staphylococcus aureus (strain USA300)</name>
    <dbReference type="NCBI Taxonomy" id="367830"/>
    <lineage>
        <taxon>Bacteria</taxon>
        <taxon>Bacillati</taxon>
        <taxon>Bacillota</taxon>
        <taxon>Bacilli</taxon>
        <taxon>Bacillales</taxon>
        <taxon>Staphylococcaceae</taxon>
        <taxon>Staphylococcus</taxon>
    </lineage>
</organism>
<dbReference type="FunFam" id="1.10.287.310:FF:000001">
    <property type="entry name" value="50S ribosomal protein L29"/>
    <property type="match status" value="1"/>
</dbReference>
<accession>A0A0H2XHC7</accession>
<sequence length="73" mass="8577">MVKQMKAKEIRDLTTSEIEEQIKSSKEELFNLRFQLATGQLEETARIRTVRKTIARLKTVAREREIEQSKANQ</sequence>
<reference evidence="6 7" key="1">
    <citation type="journal article" date="2006" name="Lancet">
        <title>Complete genome sequence of USA300, an epidemic clone of community-acquired meticillin-resistant Staphylococcus aureus.</title>
        <authorList>
            <person name="Diep B.A."/>
            <person name="Gill S.R."/>
            <person name="Chang R.F."/>
            <person name="Phan T.H."/>
            <person name="Chen J.H."/>
            <person name="Davidson M.G."/>
            <person name="Lin F."/>
            <person name="Lin J."/>
            <person name="Carleton H.A."/>
            <person name="Mongodin E.F."/>
            <person name="Sensabaugh G.F."/>
            <person name="Perdreau-Remington F."/>
        </authorList>
    </citation>
    <scope>NUCLEOTIDE SEQUENCE [LARGE SCALE GENOMIC DNA]</scope>
    <source>
        <strain evidence="7">USA300</strain>
    </source>
</reference>
<protein>
    <recommendedName>
        <fullName evidence="4 5">Large ribosomal subunit protein uL29</fullName>
    </recommendedName>
</protein>
<dbReference type="EMBL" id="CP000255">
    <property type="protein sequence ID" value="ABD21969.1"/>
    <property type="molecule type" value="Genomic_DNA"/>
</dbReference>
<gene>
    <name evidence="5 6" type="primary">rpmC</name>
    <name evidence="6" type="ordered locus">SAUSA300_2196</name>
</gene>
<proteinExistence type="evidence at protein level"/>
<dbReference type="PDB" id="9QEH">
    <property type="method" value="EM"/>
    <property type="resolution" value="2.08 A"/>
    <property type="chains" value="W=1-73"/>
</dbReference>
<keyword evidence="2 5" id="KW-0689">Ribosomal protein</keyword>
<evidence type="ECO:0007829" key="8">
    <source>
        <dbReference type="PDB" id="9QEG"/>
    </source>
</evidence>
<dbReference type="AlphaFoldDB" id="A0A0H2XHC7"/>
<dbReference type="KEGG" id="saa:SAUSA300_2196"/>
<name>A0A0H2XHC7_STAA3</name>
<keyword evidence="3 5" id="KW-0687">Ribonucleoprotein</keyword>
<dbReference type="PDB" id="9QEG">
    <property type="method" value="EM"/>
    <property type="resolution" value="2.21 A"/>
    <property type="chains" value="W=1-73"/>
</dbReference>
<dbReference type="InterPro" id="IPR050063">
    <property type="entry name" value="Ribosomal_protein_uL29"/>
</dbReference>
<dbReference type="EMDB" id="EMD-53066"/>